<feature type="transmembrane region" description="Helical" evidence="5">
    <location>
        <begin position="445"/>
        <end position="466"/>
    </location>
</feature>
<dbReference type="PANTHER" id="PTHR23503">
    <property type="entry name" value="SOLUTE CARRIER FAMILY 2"/>
    <property type="match status" value="1"/>
</dbReference>
<evidence type="ECO:0000313" key="8">
    <source>
        <dbReference type="Proteomes" id="UP000298663"/>
    </source>
</evidence>
<dbReference type="SUPFAM" id="SSF103473">
    <property type="entry name" value="MFS general substrate transporter"/>
    <property type="match status" value="1"/>
</dbReference>
<dbReference type="InterPro" id="IPR045263">
    <property type="entry name" value="GLUT"/>
</dbReference>
<reference evidence="7 8" key="2">
    <citation type="journal article" date="2019" name="G3 (Bethesda)">
        <title>Hybrid Assembly of the Genome of the Entomopathogenic Nematode Steinernema carpocapsae Identifies the X-Chromosome.</title>
        <authorList>
            <person name="Serra L."/>
            <person name="Macchietto M."/>
            <person name="Macias-Munoz A."/>
            <person name="McGill C.J."/>
            <person name="Rodriguez I.M."/>
            <person name="Rodriguez B."/>
            <person name="Murad R."/>
            <person name="Mortazavi A."/>
        </authorList>
    </citation>
    <scope>NUCLEOTIDE SEQUENCE [LARGE SCALE GENOMIC DNA]</scope>
    <source>
        <strain evidence="7 8">ALL</strain>
    </source>
</reference>
<dbReference type="OrthoDB" id="4540492at2759"/>
<feature type="transmembrane region" description="Helical" evidence="5">
    <location>
        <begin position="317"/>
        <end position="337"/>
    </location>
</feature>
<sequence>MPISINVEFIRETMKHQGRLILIMVNIVILAIMPVGFHVVVLNVPAKIIQAAIRQSLIADFSYYIEDSLLSVVWSLLIASQSIGALMGCYFILPLLSSFGTKSALLTFSNCILVIGSLIMAFAYNSLTPFMLIGGRILTGIYTGLACSLVPIYIQEVAPPDLRGAISCAVHIAVCLGSAFGAIFSLDFILGGAEMWPLLMVFPAFLGAVQLILSIYVIPESPNYYIRYQHCGKASKAVDFYYKPLKNENHNAVIFYESLVPEMPDQITMARAFTIPAIRNDIFIGMLVSAAQVFSGSMATISYSTSMFSAVSFVDPLIPYLPAFGSLLSAFLTVPALKLVDTCGRRPLLLYTLCVCAAADFCLMIFSLFSQGTEPTWASYCFGVTFLVYGVGYNLGVGPLAYFIPGELVERDAASVALGSAVSINWLSTLVTTLLYYPLNQAFGGFSYLLFAIPTTFFTIILYGVLPETKPVKMQKRVSSSLGREIERLSRVHGGYGALSEENVN</sequence>
<evidence type="ECO:0000256" key="5">
    <source>
        <dbReference type="SAM" id="Phobius"/>
    </source>
</evidence>
<comment type="subcellular location">
    <subcellularLocation>
        <location evidence="1">Membrane</location>
        <topology evidence="1">Multi-pass membrane protein</topology>
    </subcellularLocation>
</comment>
<keyword evidence="3 5" id="KW-1133">Transmembrane helix</keyword>
<keyword evidence="2 5" id="KW-0812">Transmembrane</keyword>
<evidence type="ECO:0000313" key="7">
    <source>
        <dbReference type="EMBL" id="TMS39559.1"/>
    </source>
</evidence>
<feature type="transmembrane region" description="Helical" evidence="5">
    <location>
        <begin position="166"/>
        <end position="190"/>
    </location>
</feature>
<dbReference type="EMBL" id="CM016762">
    <property type="protein sequence ID" value="TMS39559.1"/>
    <property type="molecule type" value="Genomic_DNA"/>
</dbReference>
<protein>
    <recommendedName>
        <fullName evidence="6">Major facilitator superfamily (MFS) profile domain-containing protein</fullName>
    </recommendedName>
</protein>
<organism evidence="7 8">
    <name type="scientific">Steinernema carpocapsae</name>
    <name type="common">Entomopathogenic nematode</name>
    <dbReference type="NCBI Taxonomy" id="34508"/>
    <lineage>
        <taxon>Eukaryota</taxon>
        <taxon>Metazoa</taxon>
        <taxon>Ecdysozoa</taxon>
        <taxon>Nematoda</taxon>
        <taxon>Chromadorea</taxon>
        <taxon>Rhabditida</taxon>
        <taxon>Tylenchina</taxon>
        <taxon>Panagrolaimomorpha</taxon>
        <taxon>Strongyloidoidea</taxon>
        <taxon>Steinernematidae</taxon>
        <taxon>Steinernema</taxon>
    </lineage>
</organism>
<dbReference type="GO" id="GO:0015149">
    <property type="term" value="F:hexose transmembrane transporter activity"/>
    <property type="evidence" value="ECO:0007669"/>
    <property type="project" value="TreeGrafter"/>
</dbReference>
<evidence type="ECO:0000256" key="4">
    <source>
        <dbReference type="ARBA" id="ARBA00023136"/>
    </source>
</evidence>
<dbReference type="GO" id="GO:0016020">
    <property type="term" value="C:membrane"/>
    <property type="evidence" value="ECO:0007669"/>
    <property type="project" value="UniProtKB-SubCell"/>
</dbReference>
<keyword evidence="4 5" id="KW-0472">Membrane</keyword>
<dbReference type="InterPro" id="IPR020846">
    <property type="entry name" value="MFS_dom"/>
</dbReference>
<dbReference type="Pfam" id="PF00083">
    <property type="entry name" value="Sugar_tr"/>
    <property type="match status" value="1"/>
</dbReference>
<feature type="transmembrane region" description="Helical" evidence="5">
    <location>
        <begin position="377"/>
        <end position="404"/>
    </location>
</feature>
<evidence type="ECO:0000256" key="2">
    <source>
        <dbReference type="ARBA" id="ARBA00022692"/>
    </source>
</evidence>
<feature type="transmembrane region" description="Helical" evidence="5">
    <location>
        <begin position="196"/>
        <end position="218"/>
    </location>
</feature>
<dbReference type="InterPro" id="IPR005828">
    <property type="entry name" value="MFS_sugar_transport-like"/>
</dbReference>
<dbReference type="EMBL" id="AZBU02000001">
    <property type="protein sequence ID" value="TMS39559.1"/>
    <property type="molecule type" value="Genomic_DNA"/>
</dbReference>
<feature type="transmembrane region" description="Helical" evidence="5">
    <location>
        <begin position="282"/>
        <end position="305"/>
    </location>
</feature>
<reference evidence="7 8" key="1">
    <citation type="journal article" date="2015" name="Genome Biol.">
        <title>Comparative genomics of Steinernema reveals deeply conserved gene regulatory networks.</title>
        <authorList>
            <person name="Dillman A.R."/>
            <person name="Macchietto M."/>
            <person name="Porter C.F."/>
            <person name="Rogers A."/>
            <person name="Williams B."/>
            <person name="Antoshechkin I."/>
            <person name="Lee M.M."/>
            <person name="Goodwin Z."/>
            <person name="Lu X."/>
            <person name="Lewis E.E."/>
            <person name="Goodrich-Blair H."/>
            <person name="Stock S.P."/>
            <person name="Adams B.J."/>
            <person name="Sternberg P.W."/>
            <person name="Mortazavi A."/>
        </authorList>
    </citation>
    <scope>NUCLEOTIDE SEQUENCE [LARGE SCALE GENOMIC DNA]</scope>
    <source>
        <strain evidence="7 8">ALL</strain>
    </source>
</reference>
<evidence type="ECO:0000256" key="1">
    <source>
        <dbReference type="ARBA" id="ARBA00004141"/>
    </source>
</evidence>
<feature type="transmembrane region" description="Helical" evidence="5">
    <location>
        <begin position="416"/>
        <end position="439"/>
    </location>
</feature>
<feature type="transmembrane region" description="Helical" evidence="5">
    <location>
        <begin position="349"/>
        <end position="371"/>
    </location>
</feature>
<dbReference type="InterPro" id="IPR005829">
    <property type="entry name" value="Sugar_transporter_CS"/>
</dbReference>
<dbReference type="InterPro" id="IPR036259">
    <property type="entry name" value="MFS_trans_sf"/>
</dbReference>
<feature type="transmembrane region" description="Helical" evidence="5">
    <location>
        <begin position="20"/>
        <end position="41"/>
    </location>
</feature>
<feature type="transmembrane region" description="Helical" evidence="5">
    <location>
        <begin position="130"/>
        <end position="154"/>
    </location>
</feature>
<feature type="domain" description="Major facilitator superfamily (MFS) profile" evidence="6">
    <location>
        <begin position="24"/>
        <end position="470"/>
    </location>
</feature>
<dbReference type="Proteomes" id="UP000298663">
    <property type="component" value="Chromosome X"/>
</dbReference>
<feature type="transmembrane region" description="Helical" evidence="5">
    <location>
        <begin position="105"/>
        <end position="124"/>
    </location>
</feature>
<dbReference type="Gene3D" id="1.20.1250.20">
    <property type="entry name" value="MFS general substrate transporter like domains"/>
    <property type="match status" value="1"/>
</dbReference>
<evidence type="ECO:0000256" key="3">
    <source>
        <dbReference type="ARBA" id="ARBA00022989"/>
    </source>
</evidence>
<dbReference type="PANTHER" id="PTHR23503:SF50">
    <property type="entry name" value="MAJOR FACILITATOR SUPERFAMILY (MFS) PROFILE DOMAIN-CONTAINING PROTEIN"/>
    <property type="match status" value="1"/>
</dbReference>
<keyword evidence="8" id="KW-1185">Reference proteome</keyword>
<dbReference type="STRING" id="34508.A0A4U8V2I8"/>
<proteinExistence type="predicted"/>
<dbReference type="PROSITE" id="PS50850">
    <property type="entry name" value="MFS"/>
    <property type="match status" value="1"/>
</dbReference>
<name>A0A4U8V2I8_STECR</name>
<accession>A0A4U8V2I8</accession>
<dbReference type="PROSITE" id="PS00217">
    <property type="entry name" value="SUGAR_TRANSPORT_2"/>
    <property type="match status" value="1"/>
</dbReference>
<dbReference type="AlphaFoldDB" id="A0A4U8V2I8"/>
<gene>
    <name evidence="7" type="ORF">L596_006064</name>
</gene>
<feature type="transmembrane region" description="Helical" evidence="5">
    <location>
        <begin position="72"/>
        <end position="93"/>
    </location>
</feature>
<comment type="caution">
    <text evidence="7">The sequence shown here is derived from an EMBL/GenBank/DDBJ whole genome shotgun (WGS) entry which is preliminary data.</text>
</comment>
<evidence type="ECO:0000259" key="6">
    <source>
        <dbReference type="PROSITE" id="PS50850"/>
    </source>
</evidence>